<dbReference type="RefSeq" id="WP_264434368.1">
    <property type="nucleotide sequence ID" value="NZ_CP081495.1"/>
</dbReference>
<evidence type="ECO:0000313" key="3">
    <source>
        <dbReference type="Proteomes" id="UP001163328"/>
    </source>
</evidence>
<evidence type="ECO:0000313" key="2">
    <source>
        <dbReference type="EMBL" id="UYW01893.1"/>
    </source>
</evidence>
<sequence>MFELGLKITLVYLLACFVLVPASRFKKQASAGNLVSKFCSSTVVVWALLLLVTQFKKNYVFPNFLLAFVFACLACFTQLVLRGRIKNIWVFALSVSLHVLCMACFVYYFYPFQLDFSVVFSTKVYLLLVALLLLTLFCNVLIKRLMEFLNYAIPKTGITDGGKYIGMLERLFVFLFVVMNFWEGIGFLLAAKSIFRFGDLKENKDVKLTEYILIGTLLSFGLAILLGKLYLYFSV</sequence>
<proteinExistence type="predicted"/>
<keyword evidence="1" id="KW-1133">Transmembrane helix</keyword>
<name>A0ABY6M011_9FLAO</name>
<feature type="transmembrane region" description="Helical" evidence="1">
    <location>
        <begin position="171"/>
        <end position="191"/>
    </location>
</feature>
<keyword evidence="3" id="KW-1185">Reference proteome</keyword>
<dbReference type="EMBL" id="CP081495">
    <property type="protein sequence ID" value="UYW01893.1"/>
    <property type="molecule type" value="Genomic_DNA"/>
</dbReference>
<reference evidence="2" key="1">
    <citation type="submission" date="2021-08" db="EMBL/GenBank/DDBJ databases">
        <title>Flavobacterium sp. strain CC-SYL302.</title>
        <authorList>
            <person name="Lin S.-Y."/>
            <person name="Lee T.-H."/>
            <person name="Young C.-C."/>
        </authorList>
    </citation>
    <scope>NUCLEOTIDE SEQUENCE</scope>
    <source>
        <strain evidence="2">CC-SYL302</strain>
    </source>
</reference>
<feature type="transmembrane region" description="Helical" evidence="1">
    <location>
        <begin position="59"/>
        <end position="81"/>
    </location>
</feature>
<feature type="transmembrane region" description="Helical" evidence="1">
    <location>
        <begin position="34"/>
        <end position="53"/>
    </location>
</feature>
<feature type="transmembrane region" description="Helical" evidence="1">
    <location>
        <begin position="6"/>
        <end position="22"/>
    </location>
</feature>
<gene>
    <name evidence="2" type="ORF">K5I29_02965</name>
</gene>
<feature type="transmembrane region" description="Helical" evidence="1">
    <location>
        <begin position="88"/>
        <end position="110"/>
    </location>
</feature>
<feature type="transmembrane region" description="Helical" evidence="1">
    <location>
        <begin position="211"/>
        <end position="233"/>
    </location>
</feature>
<organism evidence="2 3">
    <name type="scientific">Flavobacterium agricola</name>
    <dbReference type="NCBI Taxonomy" id="2870839"/>
    <lineage>
        <taxon>Bacteria</taxon>
        <taxon>Pseudomonadati</taxon>
        <taxon>Bacteroidota</taxon>
        <taxon>Flavobacteriia</taxon>
        <taxon>Flavobacteriales</taxon>
        <taxon>Flavobacteriaceae</taxon>
        <taxon>Flavobacterium</taxon>
    </lineage>
</organism>
<accession>A0ABY6M011</accession>
<dbReference type="Proteomes" id="UP001163328">
    <property type="component" value="Chromosome"/>
</dbReference>
<evidence type="ECO:0000256" key="1">
    <source>
        <dbReference type="SAM" id="Phobius"/>
    </source>
</evidence>
<keyword evidence="1" id="KW-0812">Transmembrane</keyword>
<keyword evidence="1" id="KW-0472">Membrane</keyword>
<feature type="transmembrane region" description="Helical" evidence="1">
    <location>
        <begin position="122"/>
        <end position="142"/>
    </location>
</feature>
<protein>
    <submittedName>
        <fullName evidence="2">DUF3307 domain-containing protein</fullName>
    </submittedName>
</protein>